<dbReference type="InParanoid" id="A0A0P0Y3M6"/>
<keyword evidence="2" id="KW-1185">Reference proteome</keyword>
<protein>
    <submittedName>
        <fullName evidence="1">Os11g0583300 protein</fullName>
    </submittedName>
</protein>
<evidence type="ECO:0000313" key="1">
    <source>
        <dbReference type="EMBL" id="BAT14619.1"/>
    </source>
</evidence>
<gene>
    <name evidence="1" type="ordered locus">Os11g0583300</name>
    <name evidence="1" type="ORF">OSNPB_110583300</name>
</gene>
<dbReference type="FunCoup" id="A0A0P0Y3M6">
    <property type="interactions" value="126"/>
</dbReference>
<reference evidence="1 2" key="2">
    <citation type="journal article" date="2013" name="Plant Cell Physiol.">
        <title>Rice Annotation Project Database (RAP-DB): an integrative and interactive database for rice genomics.</title>
        <authorList>
            <person name="Sakai H."/>
            <person name="Lee S.S."/>
            <person name="Tanaka T."/>
            <person name="Numa H."/>
            <person name="Kim J."/>
            <person name="Kawahara Y."/>
            <person name="Wakimoto H."/>
            <person name="Yang C.C."/>
            <person name="Iwamoto M."/>
            <person name="Abe T."/>
            <person name="Yamada Y."/>
            <person name="Muto A."/>
            <person name="Inokuchi H."/>
            <person name="Ikemura T."/>
            <person name="Matsumoto T."/>
            <person name="Sasaki T."/>
            <person name="Itoh T."/>
        </authorList>
    </citation>
    <scope>NUCLEOTIDE SEQUENCE [LARGE SCALE GENOMIC DNA]</scope>
    <source>
        <strain evidence="2">cv. Nipponbare</strain>
    </source>
</reference>
<proteinExistence type="predicted"/>
<dbReference type="EMBL" id="AP014967">
    <property type="protein sequence ID" value="BAT14619.1"/>
    <property type="molecule type" value="Genomic_DNA"/>
</dbReference>
<accession>A0A0P0Y3M6</accession>
<dbReference type="PANTHER" id="PTHR33186:SF15">
    <property type="entry name" value="OS06G0249850 PROTEIN"/>
    <property type="match status" value="1"/>
</dbReference>
<organism evidence="1 2">
    <name type="scientific">Oryza sativa subsp. japonica</name>
    <name type="common">Rice</name>
    <dbReference type="NCBI Taxonomy" id="39947"/>
    <lineage>
        <taxon>Eukaryota</taxon>
        <taxon>Viridiplantae</taxon>
        <taxon>Streptophyta</taxon>
        <taxon>Embryophyta</taxon>
        <taxon>Tracheophyta</taxon>
        <taxon>Spermatophyta</taxon>
        <taxon>Magnoliopsida</taxon>
        <taxon>Liliopsida</taxon>
        <taxon>Poales</taxon>
        <taxon>Poaceae</taxon>
        <taxon>BOP clade</taxon>
        <taxon>Oryzoideae</taxon>
        <taxon>Oryzeae</taxon>
        <taxon>Oryzinae</taxon>
        <taxon>Oryza</taxon>
        <taxon>Oryza sativa</taxon>
    </lineage>
</organism>
<reference evidence="2" key="1">
    <citation type="journal article" date="2005" name="Nature">
        <title>The map-based sequence of the rice genome.</title>
        <authorList>
            <consortium name="International rice genome sequencing project (IRGSP)"/>
            <person name="Matsumoto T."/>
            <person name="Wu J."/>
            <person name="Kanamori H."/>
            <person name="Katayose Y."/>
            <person name="Fujisawa M."/>
            <person name="Namiki N."/>
            <person name="Mizuno H."/>
            <person name="Yamamoto K."/>
            <person name="Antonio B.A."/>
            <person name="Baba T."/>
            <person name="Sakata K."/>
            <person name="Nagamura Y."/>
            <person name="Aoki H."/>
            <person name="Arikawa K."/>
            <person name="Arita K."/>
            <person name="Bito T."/>
            <person name="Chiden Y."/>
            <person name="Fujitsuka N."/>
            <person name="Fukunaka R."/>
            <person name="Hamada M."/>
            <person name="Harada C."/>
            <person name="Hayashi A."/>
            <person name="Hijishita S."/>
            <person name="Honda M."/>
            <person name="Hosokawa S."/>
            <person name="Ichikawa Y."/>
            <person name="Idonuma A."/>
            <person name="Iijima M."/>
            <person name="Ikeda M."/>
            <person name="Ikeno M."/>
            <person name="Ito K."/>
            <person name="Ito S."/>
            <person name="Ito T."/>
            <person name="Ito Y."/>
            <person name="Ito Y."/>
            <person name="Iwabuchi A."/>
            <person name="Kamiya K."/>
            <person name="Karasawa W."/>
            <person name="Kurita K."/>
            <person name="Katagiri S."/>
            <person name="Kikuta A."/>
            <person name="Kobayashi H."/>
            <person name="Kobayashi N."/>
            <person name="Machita K."/>
            <person name="Maehara T."/>
            <person name="Masukawa M."/>
            <person name="Mizubayashi T."/>
            <person name="Mukai Y."/>
            <person name="Nagasaki H."/>
            <person name="Nagata Y."/>
            <person name="Naito S."/>
            <person name="Nakashima M."/>
            <person name="Nakama Y."/>
            <person name="Nakamichi Y."/>
            <person name="Nakamura M."/>
            <person name="Meguro A."/>
            <person name="Negishi M."/>
            <person name="Ohta I."/>
            <person name="Ohta T."/>
            <person name="Okamoto M."/>
            <person name="Ono N."/>
            <person name="Saji S."/>
            <person name="Sakaguchi M."/>
            <person name="Sakai K."/>
            <person name="Shibata M."/>
            <person name="Shimokawa T."/>
            <person name="Song J."/>
            <person name="Takazaki Y."/>
            <person name="Terasawa K."/>
            <person name="Tsugane M."/>
            <person name="Tsuji K."/>
            <person name="Ueda S."/>
            <person name="Waki K."/>
            <person name="Yamagata H."/>
            <person name="Yamamoto M."/>
            <person name="Yamamoto S."/>
            <person name="Yamane H."/>
            <person name="Yoshiki S."/>
            <person name="Yoshihara R."/>
            <person name="Yukawa K."/>
            <person name="Zhong H."/>
            <person name="Yano M."/>
            <person name="Yuan Q."/>
            <person name="Ouyang S."/>
            <person name="Liu J."/>
            <person name="Jones K.M."/>
            <person name="Gansberger K."/>
            <person name="Moffat K."/>
            <person name="Hill J."/>
            <person name="Bera J."/>
            <person name="Fadrosh D."/>
            <person name="Jin S."/>
            <person name="Johri S."/>
            <person name="Kim M."/>
            <person name="Overton L."/>
            <person name="Reardon M."/>
            <person name="Tsitrin T."/>
            <person name="Vuong H."/>
            <person name="Weaver B."/>
            <person name="Ciecko A."/>
            <person name="Tallon L."/>
            <person name="Jackson J."/>
            <person name="Pai G."/>
            <person name="Aken S.V."/>
            <person name="Utterback T."/>
            <person name="Reidmuller S."/>
            <person name="Feldblyum T."/>
            <person name="Hsiao J."/>
            <person name="Zismann V."/>
            <person name="Iobst S."/>
            <person name="de Vazeille A.R."/>
            <person name="Buell C.R."/>
            <person name="Ying K."/>
            <person name="Li Y."/>
            <person name="Lu T."/>
            <person name="Huang Y."/>
            <person name="Zhao Q."/>
            <person name="Feng Q."/>
            <person name="Zhang L."/>
            <person name="Zhu J."/>
            <person name="Weng Q."/>
            <person name="Mu J."/>
            <person name="Lu Y."/>
            <person name="Fan D."/>
            <person name="Liu Y."/>
            <person name="Guan J."/>
            <person name="Zhang Y."/>
            <person name="Yu S."/>
            <person name="Liu X."/>
            <person name="Zhang Y."/>
            <person name="Hong G."/>
            <person name="Han B."/>
            <person name="Choisne N."/>
            <person name="Demange N."/>
            <person name="Orjeda G."/>
            <person name="Samain S."/>
            <person name="Cattolico L."/>
            <person name="Pelletier E."/>
            <person name="Couloux A."/>
            <person name="Segurens B."/>
            <person name="Wincker P."/>
            <person name="D'Hont A."/>
            <person name="Scarpelli C."/>
            <person name="Weissenbach J."/>
            <person name="Salanoubat M."/>
            <person name="Quetier F."/>
            <person name="Yu Y."/>
            <person name="Kim H.R."/>
            <person name="Rambo T."/>
            <person name="Currie J."/>
            <person name="Collura K."/>
            <person name="Luo M."/>
            <person name="Yang T."/>
            <person name="Ammiraju J.S.S."/>
            <person name="Engler F."/>
            <person name="Soderlund C."/>
            <person name="Wing R.A."/>
            <person name="Palmer L.E."/>
            <person name="de la Bastide M."/>
            <person name="Spiegel L."/>
            <person name="Nascimento L."/>
            <person name="Zutavern T."/>
            <person name="O'Shaughnessy A."/>
            <person name="Dike S."/>
            <person name="Dedhia N."/>
            <person name="Preston R."/>
            <person name="Balija V."/>
            <person name="McCombie W.R."/>
            <person name="Chow T."/>
            <person name="Chen H."/>
            <person name="Chung M."/>
            <person name="Chen C."/>
            <person name="Shaw J."/>
            <person name="Wu H."/>
            <person name="Hsiao K."/>
            <person name="Chao Y."/>
            <person name="Chu M."/>
            <person name="Cheng C."/>
            <person name="Hour A."/>
            <person name="Lee P."/>
            <person name="Lin S."/>
            <person name="Lin Y."/>
            <person name="Liou J."/>
            <person name="Liu S."/>
            <person name="Hsing Y."/>
            <person name="Raghuvanshi S."/>
            <person name="Mohanty A."/>
            <person name="Bharti A.K."/>
            <person name="Gaur A."/>
            <person name="Gupta V."/>
            <person name="Kumar D."/>
            <person name="Ravi V."/>
            <person name="Vij S."/>
            <person name="Kapur A."/>
            <person name="Khurana P."/>
            <person name="Khurana P."/>
            <person name="Khurana J.P."/>
            <person name="Tyagi A.K."/>
            <person name="Gaikwad K."/>
            <person name="Singh A."/>
            <person name="Dalal V."/>
            <person name="Srivastava S."/>
            <person name="Dixit A."/>
            <person name="Pal A.K."/>
            <person name="Ghazi I.A."/>
            <person name="Yadav M."/>
            <person name="Pandit A."/>
            <person name="Bhargava A."/>
            <person name="Sureshbabu K."/>
            <person name="Batra K."/>
            <person name="Sharma T.R."/>
            <person name="Mohapatra T."/>
            <person name="Singh N.K."/>
            <person name="Messing J."/>
            <person name="Nelson A.B."/>
            <person name="Fuks G."/>
            <person name="Kavchok S."/>
            <person name="Keizer G."/>
            <person name="Linton E."/>
            <person name="Llaca V."/>
            <person name="Song R."/>
            <person name="Tanyolac B."/>
            <person name="Young S."/>
            <person name="Ho-Il K."/>
            <person name="Hahn J.H."/>
            <person name="Sangsakoo G."/>
            <person name="Vanavichit A."/>
            <person name="de Mattos Luiz.A.T."/>
            <person name="Zimmer P.D."/>
            <person name="Malone G."/>
            <person name="Dellagostin O."/>
            <person name="de Oliveira A.C."/>
            <person name="Bevan M."/>
            <person name="Bancroft I."/>
            <person name="Minx P."/>
            <person name="Cordum H."/>
            <person name="Wilson R."/>
            <person name="Cheng Z."/>
            <person name="Jin W."/>
            <person name="Jiang J."/>
            <person name="Leong S.A."/>
            <person name="Iwama H."/>
            <person name="Gojobori T."/>
            <person name="Itoh T."/>
            <person name="Niimura Y."/>
            <person name="Fujii Y."/>
            <person name="Habara T."/>
            <person name="Sakai H."/>
            <person name="Sato Y."/>
            <person name="Wilson G."/>
            <person name="Kumar K."/>
            <person name="McCouch S."/>
            <person name="Juretic N."/>
            <person name="Hoen D."/>
            <person name="Wright S."/>
            <person name="Bruskiewich R."/>
            <person name="Bureau T."/>
            <person name="Miyao A."/>
            <person name="Hirochika H."/>
            <person name="Nishikawa T."/>
            <person name="Kadowaki K."/>
            <person name="Sugiura M."/>
            <person name="Burr B."/>
            <person name="Sasaki T."/>
        </authorList>
    </citation>
    <scope>NUCLEOTIDE SEQUENCE [LARGE SCALE GENOMIC DNA]</scope>
    <source>
        <strain evidence="2">cv. Nipponbare</strain>
    </source>
</reference>
<name>A0A0P0Y3M6_ORYSJ</name>
<dbReference type="PANTHER" id="PTHR33186">
    <property type="entry name" value="OS10G0136150 PROTEIN-RELATED"/>
    <property type="match status" value="1"/>
</dbReference>
<dbReference type="PaxDb" id="39947-A0A0P0Y3M6"/>
<evidence type="ECO:0000313" key="2">
    <source>
        <dbReference type="Proteomes" id="UP000059680"/>
    </source>
</evidence>
<dbReference type="OMA" id="YKGECDE"/>
<dbReference type="Proteomes" id="UP000059680">
    <property type="component" value="Chromosome 11"/>
</dbReference>
<sequence length="148" mass="16139">MSGHTLAMFDSPAAGRGWPDNGLLMTAESGGGGGLGFAFVRRSMLHLWSREPTGDGAMAWSPLRGINLEPLLTVLIRRPPEHHSVTPNLVGFADGVGVIFAEIDGDVFTIEVSSRRGKKVYRREDIHTIFPYTSFYTPRGGINFDPLP</sequence>
<dbReference type="Gramene" id="Os11t0583300-00">
    <property type="protein sequence ID" value="Os11t0583300-00"/>
    <property type="gene ID" value="Os11g0583300"/>
</dbReference>
<reference evidence="1 2" key="3">
    <citation type="journal article" date="2013" name="Rice">
        <title>Improvement of the Oryza sativa Nipponbare reference genome using next generation sequence and optical map data.</title>
        <authorList>
            <person name="Kawahara Y."/>
            <person name="de la Bastide M."/>
            <person name="Hamilton J.P."/>
            <person name="Kanamori H."/>
            <person name="McCombie W.R."/>
            <person name="Ouyang S."/>
            <person name="Schwartz D.C."/>
            <person name="Tanaka T."/>
            <person name="Wu J."/>
            <person name="Zhou S."/>
            <person name="Childs K.L."/>
            <person name="Davidson R.M."/>
            <person name="Lin H."/>
            <person name="Quesada-Ocampo L."/>
            <person name="Vaillancourt B."/>
            <person name="Sakai H."/>
            <person name="Lee S.S."/>
            <person name="Kim J."/>
            <person name="Numa H."/>
            <person name="Itoh T."/>
            <person name="Buell C.R."/>
            <person name="Matsumoto T."/>
        </authorList>
    </citation>
    <scope>NUCLEOTIDE SEQUENCE [LARGE SCALE GENOMIC DNA]</scope>
    <source>
        <strain evidence="2">cv. Nipponbare</strain>
    </source>
</reference>
<dbReference type="AlphaFoldDB" id="A0A0P0Y3M6"/>